<protein>
    <submittedName>
        <fullName evidence="3">Photosystem II reaction center PsbP family protein</fullName>
    </submittedName>
</protein>
<dbReference type="EMBL" id="JAALHA020000002">
    <property type="protein sequence ID" value="MDR9894394.1"/>
    <property type="molecule type" value="Genomic_DNA"/>
</dbReference>
<reference evidence="4" key="1">
    <citation type="journal article" date="2021" name="Science">
        <title>Hunting the eagle killer: A cyanobacterial neurotoxin causes vacuolar myelinopathy.</title>
        <authorList>
            <person name="Breinlinger S."/>
            <person name="Phillips T.J."/>
            <person name="Haram B.N."/>
            <person name="Mares J."/>
            <person name="Martinez Yerena J.A."/>
            <person name="Hrouzek P."/>
            <person name="Sobotka R."/>
            <person name="Henderson W.M."/>
            <person name="Schmieder P."/>
            <person name="Williams S.M."/>
            <person name="Lauderdale J.D."/>
            <person name="Wilde H.D."/>
            <person name="Gerrin W."/>
            <person name="Kust A."/>
            <person name="Washington J.W."/>
            <person name="Wagner C."/>
            <person name="Geier B."/>
            <person name="Liebeke M."/>
            <person name="Enke H."/>
            <person name="Niedermeyer T.H.J."/>
            <person name="Wilde S.B."/>
        </authorList>
    </citation>
    <scope>NUCLEOTIDE SEQUENCE [LARGE SCALE GENOMIC DNA]</scope>
    <source>
        <strain evidence="4">Thurmond2011</strain>
    </source>
</reference>
<organism evidence="3 4">
    <name type="scientific">Aetokthonos hydrillicola Thurmond2011</name>
    <dbReference type="NCBI Taxonomy" id="2712845"/>
    <lineage>
        <taxon>Bacteria</taxon>
        <taxon>Bacillati</taxon>
        <taxon>Cyanobacteriota</taxon>
        <taxon>Cyanophyceae</taxon>
        <taxon>Nostocales</taxon>
        <taxon>Hapalosiphonaceae</taxon>
        <taxon>Aetokthonos</taxon>
    </lineage>
</organism>
<dbReference type="PANTHER" id="PTHR31407">
    <property type="match status" value="1"/>
</dbReference>
<gene>
    <name evidence="3" type="ORF">G7B40_007385</name>
</gene>
<proteinExistence type="predicted"/>
<evidence type="ECO:0000313" key="3">
    <source>
        <dbReference type="EMBL" id="MDR9894394.1"/>
    </source>
</evidence>
<dbReference type="GO" id="GO:0015979">
    <property type="term" value="P:photosynthesis"/>
    <property type="evidence" value="ECO:0007669"/>
    <property type="project" value="InterPro"/>
</dbReference>
<dbReference type="GO" id="GO:0005509">
    <property type="term" value="F:calcium ion binding"/>
    <property type="evidence" value="ECO:0007669"/>
    <property type="project" value="InterPro"/>
</dbReference>
<feature type="chain" id="PRO_5042914902" evidence="1">
    <location>
        <begin position="26"/>
        <end position="180"/>
    </location>
</feature>
<evidence type="ECO:0000259" key="2">
    <source>
        <dbReference type="Pfam" id="PF01789"/>
    </source>
</evidence>
<dbReference type="InterPro" id="IPR002683">
    <property type="entry name" value="PsbP_C"/>
</dbReference>
<accession>A0AAP5M9H5</accession>
<keyword evidence="1" id="KW-0732">Signal</keyword>
<dbReference type="GO" id="GO:0009654">
    <property type="term" value="C:photosystem II oxygen evolving complex"/>
    <property type="evidence" value="ECO:0007669"/>
    <property type="project" value="InterPro"/>
</dbReference>
<keyword evidence="4" id="KW-1185">Reference proteome</keyword>
<dbReference type="PANTHER" id="PTHR31407:SF16">
    <property type="entry name" value="PSBP DOMAIN-CONTAINING PROTEIN 7, CHLOROPLASTIC"/>
    <property type="match status" value="1"/>
</dbReference>
<dbReference type="RefSeq" id="WP_208349853.1">
    <property type="nucleotide sequence ID" value="NZ_JAALHA020000002.1"/>
</dbReference>
<evidence type="ECO:0000313" key="4">
    <source>
        <dbReference type="Proteomes" id="UP000667802"/>
    </source>
</evidence>
<sequence>MWKRIALIFVLVCGFSLNYSGVAVAATRSYVDTNDGYEFLYPNGWVQVKVADGPDVVFHDLIQATENISVVVSPVPQGKTLAELGTPTEVGYKLGKNALAPEGSGRVAELVNAEQREVKGKIYYILEYAIKLPNNRQRHNLASVAVSRGKLFTFNASIPERRWSKVKRIISESLNSFFVY</sequence>
<feature type="domain" description="PsbP C-terminal" evidence="2">
    <location>
        <begin position="27"/>
        <end position="178"/>
    </location>
</feature>
<comment type="caution">
    <text evidence="3">The sequence shown here is derived from an EMBL/GenBank/DDBJ whole genome shotgun (WGS) entry which is preliminary data.</text>
</comment>
<dbReference type="GO" id="GO:0019898">
    <property type="term" value="C:extrinsic component of membrane"/>
    <property type="evidence" value="ECO:0007669"/>
    <property type="project" value="InterPro"/>
</dbReference>
<dbReference type="NCBIfam" id="NF040946">
    <property type="entry name" value="PSII_PsbP"/>
    <property type="match status" value="1"/>
</dbReference>
<evidence type="ECO:0000256" key="1">
    <source>
        <dbReference type="SAM" id="SignalP"/>
    </source>
</evidence>
<dbReference type="SUPFAM" id="SSF55724">
    <property type="entry name" value="Mog1p/PsbP-like"/>
    <property type="match status" value="1"/>
</dbReference>
<dbReference type="Gene3D" id="3.40.1000.10">
    <property type="entry name" value="Mog1/PsbP, alpha/beta/alpha sandwich"/>
    <property type="match status" value="1"/>
</dbReference>
<dbReference type="Proteomes" id="UP000667802">
    <property type="component" value="Unassembled WGS sequence"/>
</dbReference>
<feature type="signal peptide" evidence="1">
    <location>
        <begin position="1"/>
        <end position="25"/>
    </location>
</feature>
<dbReference type="InterPro" id="IPR016123">
    <property type="entry name" value="Mog1/PsbP_a/b/a-sand"/>
</dbReference>
<dbReference type="AlphaFoldDB" id="A0AAP5M9H5"/>
<dbReference type="Pfam" id="PF01789">
    <property type="entry name" value="PsbP"/>
    <property type="match status" value="1"/>
</dbReference>
<name>A0AAP5M9H5_9CYAN</name>